<evidence type="ECO:0000256" key="1">
    <source>
        <dbReference type="SAM" id="MobiDB-lite"/>
    </source>
</evidence>
<dbReference type="CDD" id="cd00090">
    <property type="entry name" value="HTH_ARSR"/>
    <property type="match status" value="1"/>
</dbReference>
<accession>A0A8J3BSM8</accession>
<dbReference type="EMBL" id="BMMX01000001">
    <property type="protein sequence ID" value="GGK70862.1"/>
    <property type="molecule type" value="Genomic_DNA"/>
</dbReference>
<dbReference type="Pfam" id="PF12840">
    <property type="entry name" value="HTH_20"/>
    <property type="match status" value="1"/>
</dbReference>
<dbReference type="RefSeq" id="WP_189077003.1">
    <property type="nucleotide sequence ID" value="NZ_BMMX01000001.1"/>
</dbReference>
<comment type="caution">
    <text evidence="3">The sequence shown here is derived from an EMBL/GenBank/DDBJ whole genome shotgun (WGS) entry which is preliminary data.</text>
</comment>
<evidence type="ECO:0000259" key="2">
    <source>
        <dbReference type="SMART" id="SM00418"/>
    </source>
</evidence>
<dbReference type="GO" id="GO:0003700">
    <property type="term" value="F:DNA-binding transcription factor activity"/>
    <property type="evidence" value="ECO:0007669"/>
    <property type="project" value="InterPro"/>
</dbReference>
<name>A0A8J3BSM8_9ACTN</name>
<sequence length="208" mass="22388">MDADPPAPATSDEPTAGRLRLTDPGRMRAMAHPLRMLIMGSLRIDGPATAAILARRLDTDSGQTSHHLRTLARHGFVIDAPELGKGLRGRERWWKAASTTTVFSDDGDDPRSLQAAAVGALDRAALQTWDSLAAAYREQVARGEWSAPWRRAAGAGDSIVRLTPGRLSALRGEIGEVIARHEEAGRAEDDDAATVVIALLAYPRRVAE</sequence>
<feature type="region of interest" description="Disordered" evidence="1">
    <location>
        <begin position="1"/>
        <end position="23"/>
    </location>
</feature>
<protein>
    <submittedName>
        <fullName evidence="3">Transcriptional regulator</fullName>
    </submittedName>
</protein>
<dbReference type="InterPro" id="IPR036390">
    <property type="entry name" value="WH_DNA-bd_sf"/>
</dbReference>
<dbReference type="InterPro" id="IPR001845">
    <property type="entry name" value="HTH_ArsR_DNA-bd_dom"/>
</dbReference>
<dbReference type="InterPro" id="IPR036388">
    <property type="entry name" value="WH-like_DNA-bd_sf"/>
</dbReference>
<dbReference type="Gene3D" id="1.10.10.10">
    <property type="entry name" value="Winged helix-like DNA-binding domain superfamily/Winged helix DNA-binding domain"/>
    <property type="match status" value="1"/>
</dbReference>
<organism evidence="3 4">
    <name type="scientific">Mangrovihabitans endophyticus</name>
    <dbReference type="NCBI Taxonomy" id="1751298"/>
    <lineage>
        <taxon>Bacteria</taxon>
        <taxon>Bacillati</taxon>
        <taxon>Actinomycetota</taxon>
        <taxon>Actinomycetes</taxon>
        <taxon>Micromonosporales</taxon>
        <taxon>Micromonosporaceae</taxon>
        <taxon>Mangrovihabitans</taxon>
    </lineage>
</organism>
<reference evidence="3" key="2">
    <citation type="submission" date="2020-09" db="EMBL/GenBank/DDBJ databases">
        <authorList>
            <person name="Sun Q."/>
            <person name="Zhou Y."/>
        </authorList>
    </citation>
    <scope>NUCLEOTIDE SEQUENCE</scope>
    <source>
        <strain evidence="3">CGMCC 4.7299</strain>
    </source>
</reference>
<proteinExistence type="predicted"/>
<evidence type="ECO:0000313" key="3">
    <source>
        <dbReference type="EMBL" id="GGK70862.1"/>
    </source>
</evidence>
<feature type="domain" description="HTH arsR-type" evidence="2">
    <location>
        <begin position="25"/>
        <end position="122"/>
    </location>
</feature>
<dbReference type="AlphaFoldDB" id="A0A8J3BSM8"/>
<evidence type="ECO:0000313" key="4">
    <source>
        <dbReference type="Proteomes" id="UP000656042"/>
    </source>
</evidence>
<dbReference type="InterPro" id="IPR011991">
    <property type="entry name" value="ArsR-like_HTH"/>
</dbReference>
<dbReference type="SUPFAM" id="SSF46785">
    <property type="entry name" value="Winged helix' DNA-binding domain"/>
    <property type="match status" value="1"/>
</dbReference>
<keyword evidence="4" id="KW-1185">Reference proteome</keyword>
<dbReference type="Proteomes" id="UP000656042">
    <property type="component" value="Unassembled WGS sequence"/>
</dbReference>
<gene>
    <name evidence="3" type="ORF">GCM10012284_00870</name>
</gene>
<reference evidence="3" key="1">
    <citation type="journal article" date="2014" name="Int. J. Syst. Evol. Microbiol.">
        <title>Complete genome sequence of Corynebacterium casei LMG S-19264T (=DSM 44701T), isolated from a smear-ripened cheese.</title>
        <authorList>
            <consortium name="US DOE Joint Genome Institute (JGI-PGF)"/>
            <person name="Walter F."/>
            <person name="Albersmeier A."/>
            <person name="Kalinowski J."/>
            <person name="Ruckert C."/>
        </authorList>
    </citation>
    <scope>NUCLEOTIDE SEQUENCE</scope>
    <source>
        <strain evidence="3">CGMCC 4.7299</strain>
    </source>
</reference>
<dbReference type="SMART" id="SM00418">
    <property type="entry name" value="HTH_ARSR"/>
    <property type="match status" value="1"/>
</dbReference>